<evidence type="ECO:0000313" key="2">
    <source>
        <dbReference type="Proteomes" id="UP000651208"/>
    </source>
</evidence>
<dbReference type="EMBL" id="JABURY010000010">
    <property type="protein sequence ID" value="MBC9130535.1"/>
    <property type="molecule type" value="Genomic_DNA"/>
</dbReference>
<organism evidence="1 2">
    <name type="scientific">Frischella japonica</name>
    <dbReference type="NCBI Taxonomy" id="2741544"/>
    <lineage>
        <taxon>Bacteria</taxon>
        <taxon>Pseudomonadati</taxon>
        <taxon>Pseudomonadota</taxon>
        <taxon>Gammaproteobacteria</taxon>
        <taxon>Orbales</taxon>
        <taxon>Orbaceae</taxon>
        <taxon>Frischella</taxon>
    </lineage>
</organism>
<dbReference type="Proteomes" id="UP000651208">
    <property type="component" value="Unassembled WGS sequence"/>
</dbReference>
<dbReference type="RefSeq" id="WP_187754982.1">
    <property type="nucleotide sequence ID" value="NZ_JABURY010000010.1"/>
</dbReference>
<reference evidence="1 2" key="1">
    <citation type="submission" date="2020-06" db="EMBL/GenBank/DDBJ databases">
        <title>Frischella cerana isolated from Apis cerana gut homogenate.</title>
        <authorList>
            <person name="Wolter L.A."/>
            <person name="Suenami S."/>
            <person name="Miyazaki R."/>
        </authorList>
    </citation>
    <scope>NUCLEOTIDE SEQUENCE [LARGE SCALE GENOMIC DNA]</scope>
    <source>
        <strain evidence="1 2">Ac13</strain>
    </source>
</reference>
<protein>
    <submittedName>
        <fullName evidence="1">Uncharacterized protein</fullName>
    </submittedName>
</protein>
<name>A0ABR7QWN1_9GAMM</name>
<keyword evidence="2" id="KW-1185">Reference proteome</keyword>
<gene>
    <name evidence="1" type="ORF">FcAc13_04345</name>
</gene>
<comment type="caution">
    <text evidence="1">The sequence shown here is derived from an EMBL/GenBank/DDBJ whole genome shotgun (WGS) entry which is preliminary data.</text>
</comment>
<evidence type="ECO:0000313" key="1">
    <source>
        <dbReference type="EMBL" id="MBC9130535.1"/>
    </source>
</evidence>
<sequence>MSLLAKAYYRIYGGELVTPSQYEAKNRQLGVKNLAICISCKEPLISHGVGSPNVTERFRHYKNDDNYPTCPLHSSSNRNAFLSKTLLDVENGKLLRSEFFSKENLLRAYELCHKMKGGTANCLSQKEFIHIVEAADATGIWNYKGIKLWGIMIILLLKTNYSFKSSGIQYYYKFKRRKPRRNCPENEWWNDIILQPCFLQDNKEINHKYKSIINFSEDWYQKQVKEMKFKEDYAQVIYSHFKV</sequence>
<accession>A0ABR7QWN1</accession>
<proteinExistence type="predicted"/>